<dbReference type="Pfam" id="PF00440">
    <property type="entry name" value="TetR_N"/>
    <property type="match status" value="1"/>
</dbReference>
<evidence type="ECO:0000256" key="6">
    <source>
        <dbReference type="SAM" id="MobiDB-lite"/>
    </source>
</evidence>
<comment type="caution">
    <text evidence="8">The sequence shown here is derived from an EMBL/GenBank/DDBJ whole genome shotgun (WGS) entry which is preliminary data.</text>
</comment>
<sequence length="242" mass="25882">MTDTTDATPDAAPKPRGRGRPRGAYAKTRKTREAILEAALAVFAKGGYRSGSIREIAEAVGMSEAGLLHHFPTKSALLAEVLDLRDQHSLELAPIDGPDPLQTLRGLVELARYNASVPGVVELYCTLSAEATTPDHPAHDYFVRRYRFTVGSLANTFGRAAERGALRPGVSPDSAARATVAMMDGLQVQWLLDRDSVDMAEELEVYLRGIVDLDADPGEPSSPADSATVPTEIQPAASVAMD</sequence>
<protein>
    <submittedName>
        <fullName evidence="8">TetR/AcrR family transcriptional regulator</fullName>
    </submittedName>
</protein>
<dbReference type="InterPro" id="IPR039538">
    <property type="entry name" value="BetI_C"/>
</dbReference>
<dbReference type="SUPFAM" id="SSF46689">
    <property type="entry name" value="Homeodomain-like"/>
    <property type="match status" value="1"/>
</dbReference>
<dbReference type="Gene3D" id="1.10.357.10">
    <property type="entry name" value="Tetracycline Repressor, domain 2"/>
    <property type="match status" value="1"/>
</dbReference>
<dbReference type="InterPro" id="IPR009057">
    <property type="entry name" value="Homeodomain-like_sf"/>
</dbReference>
<evidence type="ECO:0000259" key="7">
    <source>
        <dbReference type="PROSITE" id="PS50977"/>
    </source>
</evidence>
<dbReference type="PROSITE" id="PS50977">
    <property type="entry name" value="HTH_TETR_2"/>
    <property type="match status" value="1"/>
</dbReference>
<name>A0A3M8AN28_9MICO</name>
<dbReference type="GO" id="GO:0000976">
    <property type="term" value="F:transcription cis-regulatory region binding"/>
    <property type="evidence" value="ECO:0007669"/>
    <property type="project" value="TreeGrafter"/>
</dbReference>
<dbReference type="InterPro" id="IPR036271">
    <property type="entry name" value="Tet_transcr_reg_TetR-rel_C_sf"/>
</dbReference>
<dbReference type="PANTHER" id="PTHR30055">
    <property type="entry name" value="HTH-TYPE TRANSCRIPTIONAL REGULATOR RUTR"/>
    <property type="match status" value="1"/>
</dbReference>
<feature type="domain" description="HTH tetR-type" evidence="7">
    <location>
        <begin position="29"/>
        <end position="89"/>
    </location>
</feature>
<dbReference type="Proteomes" id="UP000275048">
    <property type="component" value="Unassembled WGS sequence"/>
</dbReference>
<dbReference type="SUPFAM" id="SSF48498">
    <property type="entry name" value="Tetracyclin repressor-like, C-terminal domain"/>
    <property type="match status" value="1"/>
</dbReference>
<dbReference type="InterPro" id="IPR001647">
    <property type="entry name" value="HTH_TetR"/>
</dbReference>
<keyword evidence="4" id="KW-0804">Transcription</keyword>
<evidence type="ECO:0000256" key="4">
    <source>
        <dbReference type="ARBA" id="ARBA00023163"/>
    </source>
</evidence>
<feature type="DNA-binding region" description="H-T-H motif" evidence="5">
    <location>
        <begin position="52"/>
        <end position="71"/>
    </location>
</feature>
<reference evidence="8 9" key="1">
    <citation type="submission" date="2018-10" db="EMBL/GenBank/DDBJ databases">
        <title>Isolation, diversity and antibacterial activity of antinobacteria from the wheat rhizosphere soil.</title>
        <authorList>
            <person name="Sun T."/>
        </authorList>
    </citation>
    <scope>NUCLEOTIDE SEQUENCE [LARGE SCALE GENOMIC DNA]</scope>
    <source>
        <strain evidence="8 9">SJ-23</strain>
    </source>
</reference>
<dbReference type="GO" id="GO:0003700">
    <property type="term" value="F:DNA-binding transcription factor activity"/>
    <property type="evidence" value="ECO:0007669"/>
    <property type="project" value="TreeGrafter"/>
</dbReference>
<feature type="compositionally biased region" description="Low complexity" evidence="6">
    <location>
        <begin position="1"/>
        <end position="11"/>
    </location>
</feature>
<evidence type="ECO:0000256" key="1">
    <source>
        <dbReference type="ARBA" id="ARBA00022491"/>
    </source>
</evidence>
<dbReference type="OrthoDB" id="7505659at2"/>
<evidence type="ECO:0000256" key="5">
    <source>
        <dbReference type="PROSITE-ProRule" id="PRU00335"/>
    </source>
</evidence>
<evidence type="ECO:0000313" key="9">
    <source>
        <dbReference type="Proteomes" id="UP000275048"/>
    </source>
</evidence>
<dbReference type="PANTHER" id="PTHR30055:SF234">
    <property type="entry name" value="HTH-TYPE TRANSCRIPTIONAL REGULATOR BETI"/>
    <property type="match status" value="1"/>
</dbReference>
<evidence type="ECO:0000313" key="8">
    <source>
        <dbReference type="EMBL" id="RNB51895.1"/>
    </source>
</evidence>
<dbReference type="RefSeq" id="WP_122935530.1">
    <property type="nucleotide sequence ID" value="NZ_JBHSNT010000044.1"/>
</dbReference>
<dbReference type="PRINTS" id="PR00455">
    <property type="entry name" value="HTHTETR"/>
</dbReference>
<evidence type="ECO:0000256" key="2">
    <source>
        <dbReference type="ARBA" id="ARBA00023015"/>
    </source>
</evidence>
<feature type="region of interest" description="Disordered" evidence="6">
    <location>
        <begin position="1"/>
        <end position="28"/>
    </location>
</feature>
<keyword evidence="2" id="KW-0805">Transcription regulation</keyword>
<gene>
    <name evidence="8" type="ORF">EDM22_02855</name>
</gene>
<dbReference type="EMBL" id="RHHB01000002">
    <property type="protein sequence ID" value="RNB51895.1"/>
    <property type="molecule type" value="Genomic_DNA"/>
</dbReference>
<dbReference type="InterPro" id="IPR050109">
    <property type="entry name" value="HTH-type_TetR-like_transc_reg"/>
</dbReference>
<keyword evidence="1" id="KW-0678">Repressor</keyword>
<feature type="region of interest" description="Disordered" evidence="6">
    <location>
        <begin position="214"/>
        <end position="242"/>
    </location>
</feature>
<proteinExistence type="predicted"/>
<accession>A0A3M8AN28</accession>
<dbReference type="Pfam" id="PF13977">
    <property type="entry name" value="TetR_C_6"/>
    <property type="match status" value="1"/>
</dbReference>
<keyword evidence="3 5" id="KW-0238">DNA-binding</keyword>
<organism evidence="8 9">
    <name type="scientific">Agromyces tardus</name>
    <dbReference type="NCBI Taxonomy" id="2583849"/>
    <lineage>
        <taxon>Bacteria</taxon>
        <taxon>Bacillati</taxon>
        <taxon>Actinomycetota</taxon>
        <taxon>Actinomycetes</taxon>
        <taxon>Micrococcales</taxon>
        <taxon>Microbacteriaceae</taxon>
        <taxon>Agromyces</taxon>
    </lineage>
</organism>
<dbReference type="AlphaFoldDB" id="A0A3M8AN28"/>
<keyword evidence="9" id="KW-1185">Reference proteome</keyword>
<evidence type="ECO:0000256" key="3">
    <source>
        <dbReference type="ARBA" id="ARBA00023125"/>
    </source>
</evidence>